<evidence type="ECO:0000259" key="1">
    <source>
        <dbReference type="Pfam" id="PF21953"/>
    </source>
</evidence>
<dbReference type="InterPro" id="IPR053828">
    <property type="entry name" value="Nucleosidase_C"/>
</dbReference>
<dbReference type="GO" id="GO:0016787">
    <property type="term" value="F:hydrolase activity"/>
    <property type="evidence" value="ECO:0007669"/>
    <property type="project" value="InterPro"/>
</dbReference>
<evidence type="ECO:0000313" key="3">
    <source>
        <dbReference type="Proteomes" id="UP000188318"/>
    </source>
</evidence>
<keyword evidence="3" id="KW-1185">Reference proteome</keyword>
<proteinExistence type="predicted"/>
<dbReference type="GO" id="GO:0005829">
    <property type="term" value="C:cytosol"/>
    <property type="evidence" value="ECO:0007669"/>
    <property type="project" value="TreeGrafter"/>
</dbReference>
<gene>
    <name evidence="2" type="ORF">ASPCADRAFT_519130</name>
</gene>
<dbReference type="AlphaFoldDB" id="A0A1R3R7U5"/>
<sequence>MSNGIQRAPAISLVMTVNSNSPMREGLLRMATNPMTYSSQLRRAPWKVQPDGHDATNWPWRPLPWGEINFIHTTDTHGFLEGHLNEVDYGGDWGDFVSFVERMRANADQHNVDLLVVDTGDLVTGNGLSDVTERPGNVSNKLFRNVDYDLLTIGNNDLYKIPIVQGIQTDVAKFYGDRYLTSNVDVNLGSGPISLGQRYRYFTTKHGLRVLAFGFTVQDFRVPDFITVHGHDDVVNEAWFQEAIGKDADLYLLLGHADVGQICKIEHPLYNGTENPLICMKDWFRQNRPNVPVQVLGGHTHFRNFTCYDGASSGLESGRYADTVGWLALRDVASANWNGSKTIDGVPMASRTCSPPSTTASSTGLDSTSVVRLDRRYLDFNRRTFAYHAIGGNGSDVVSKLDTQHGRKTTEEIYSSRVEQNLTTVLGCAPQSYYIWAERCNCPGNIYSMVRLALNTTVKPDGKVKPEDSPRVILMGTGGIRYDLYQGPFSVGDAFTVSPYNDTFLYLPDVSYDVAKQVLCALKDDQYCRTEDPDGPCDMPPPASLTSQYEGFSNQQPLMNNDPPKLNPGHVTVDALGDCRKAVDSPDCGDDTQHSPREDKYTIPQYIQSLGNIDARTTKTVDLVFTNDLQTRVLNLTVIKEKGYTDSDVKNYMPVTFTTRTFLQEYAKVAWNKNTTECHIGP</sequence>
<accession>A0A1R3R7U5</accession>
<dbReference type="PANTHER" id="PTHR11575">
    <property type="entry name" value="5'-NUCLEOTIDASE-RELATED"/>
    <property type="match status" value="1"/>
</dbReference>
<dbReference type="VEuPathDB" id="FungiDB:ASPCADRAFT_519130"/>
<dbReference type="PANTHER" id="PTHR11575:SF22">
    <property type="entry name" value="ADL392WP"/>
    <property type="match status" value="1"/>
</dbReference>
<dbReference type="Proteomes" id="UP000188318">
    <property type="component" value="Unassembled WGS sequence"/>
</dbReference>
<protein>
    <recommendedName>
        <fullName evidence="1">Putative 5'-nucleotidase C-terminal domain-containing protein</fullName>
    </recommendedName>
</protein>
<dbReference type="SUPFAM" id="SSF55816">
    <property type="entry name" value="5'-nucleotidase (syn. UDP-sugar hydrolase), C-terminal domain"/>
    <property type="match status" value="1"/>
</dbReference>
<organism evidence="2 3">
    <name type="scientific">Aspergillus carbonarius (strain ITEM 5010)</name>
    <dbReference type="NCBI Taxonomy" id="602072"/>
    <lineage>
        <taxon>Eukaryota</taxon>
        <taxon>Fungi</taxon>
        <taxon>Dikarya</taxon>
        <taxon>Ascomycota</taxon>
        <taxon>Pezizomycotina</taxon>
        <taxon>Eurotiomycetes</taxon>
        <taxon>Eurotiomycetidae</taxon>
        <taxon>Eurotiales</taxon>
        <taxon>Aspergillaceae</taxon>
        <taxon>Aspergillus</taxon>
        <taxon>Aspergillus subgen. Circumdati</taxon>
    </lineage>
</organism>
<evidence type="ECO:0000313" key="2">
    <source>
        <dbReference type="EMBL" id="OOF90564.1"/>
    </source>
</evidence>
<dbReference type="OrthoDB" id="7722975at2759"/>
<reference evidence="3" key="1">
    <citation type="journal article" date="2017" name="Genome Biol.">
        <title>Comparative genomics reveals high biological diversity and specific adaptations in the industrially and medically important fungal genus Aspergillus.</title>
        <authorList>
            <person name="de Vries R.P."/>
            <person name="Riley R."/>
            <person name="Wiebenga A."/>
            <person name="Aguilar-Osorio G."/>
            <person name="Amillis S."/>
            <person name="Uchima C.A."/>
            <person name="Anderluh G."/>
            <person name="Asadollahi M."/>
            <person name="Askin M."/>
            <person name="Barry K."/>
            <person name="Battaglia E."/>
            <person name="Bayram O."/>
            <person name="Benocci T."/>
            <person name="Braus-Stromeyer S.A."/>
            <person name="Caldana C."/>
            <person name="Canovas D."/>
            <person name="Cerqueira G.C."/>
            <person name="Chen F."/>
            <person name="Chen W."/>
            <person name="Choi C."/>
            <person name="Clum A."/>
            <person name="Dos Santos R.A."/>
            <person name="Damasio A.R."/>
            <person name="Diallinas G."/>
            <person name="Emri T."/>
            <person name="Fekete E."/>
            <person name="Flipphi M."/>
            <person name="Freyberg S."/>
            <person name="Gallo A."/>
            <person name="Gournas C."/>
            <person name="Habgood R."/>
            <person name="Hainaut M."/>
            <person name="Harispe M.L."/>
            <person name="Henrissat B."/>
            <person name="Hilden K.S."/>
            <person name="Hope R."/>
            <person name="Hossain A."/>
            <person name="Karabika E."/>
            <person name="Karaffa L."/>
            <person name="Karanyi Z."/>
            <person name="Krasevec N."/>
            <person name="Kuo A."/>
            <person name="Kusch H."/>
            <person name="LaButti K."/>
            <person name="Lagendijk E.L."/>
            <person name="Lapidus A."/>
            <person name="Levasseur A."/>
            <person name="Lindquist E."/>
            <person name="Lipzen A."/>
            <person name="Logrieco A.F."/>
            <person name="MacCabe A."/>
            <person name="Maekelae M.R."/>
            <person name="Malavazi I."/>
            <person name="Melin P."/>
            <person name="Meyer V."/>
            <person name="Mielnichuk N."/>
            <person name="Miskei M."/>
            <person name="Molnar A.P."/>
            <person name="Mule G."/>
            <person name="Ngan C.Y."/>
            <person name="Orejas M."/>
            <person name="Orosz E."/>
            <person name="Ouedraogo J.P."/>
            <person name="Overkamp K.M."/>
            <person name="Park H.-S."/>
            <person name="Perrone G."/>
            <person name="Piumi F."/>
            <person name="Punt P.J."/>
            <person name="Ram A.F."/>
            <person name="Ramon A."/>
            <person name="Rauscher S."/>
            <person name="Record E."/>
            <person name="Riano-Pachon D.M."/>
            <person name="Robert V."/>
            <person name="Roehrig J."/>
            <person name="Ruller R."/>
            <person name="Salamov A."/>
            <person name="Salih N.S."/>
            <person name="Samson R.A."/>
            <person name="Sandor E."/>
            <person name="Sanguinetti M."/>
            <person name="Schuetze T."/>
            <person name="Sepcic K."/>
            <person name="Shelest E."/>
            <person name="Sherlock G."/>
            <person name="Sophianopoulou V."/>
            <person name="Squina F.M."/>
            <person name="Sun H."/>
            <person name="Susca A."/>
            <person name="Todd R.B."/>
            <person name="Tsang A."/>
            <person name="Unkles S.E."/>
            <person name="van de Wiele N."/>
            <person name="van Rossen-Uffink D."/>
            <person name="Oliveira J.V."/>
            <person name="Vesth T.C."/>
            <person name="Visser J."/>
            <person name="Yu J.-H."/>
            <person name="Zhou M."/>
            <person name="Andersen M.R."/>
            <person name="Archer D.B."/>
            <person name="Baker S.E."/>
            <person name="Benoit I."/>
            <person name="Brakhage A.A."/>
            <person name="Braus G.H."/>
            <person name="Fischer R."/>
            <person name="Frisvad J.C."/>
            <person name="Goldman G.H."/>
            <person name="Houbraken J."/>
            <person name="Oakley B."/>
            <person name="Pocsi I."/>
            <person name="Scazzocchio C."/>
            <person name="Seiboth B."/>
            <person name="vanKuyk P.A."/>
            <person name="Wortman J."/>
            <person name="Dyer P.S."/>
            <person name="Grigoriev I.V."/>
        </authorList>
    </citation>
    <scope>NUCLEOTIDE SEQUENCE [LARGE SCALE GENOMIC DNA]</scope>
    <source>
        <strain evidence="3">ITEM 5010</strain>
    </source>
</reference>
<dbReference type="Gene3D" id="3.60.21.10">
    <property type="match status" value="1"/>
</dbReference>
<dbReference type="InterPro" id="IPR014485">
    <property type="entry name" value="Pesterase_C1039"/>
</dbReference>
<feature type="domain" description="Putative 5'-nucleotidase C-terminal" evidence="1">
    <location>
        <begin position="432"/>
        <end position="634"/>
    </location>
</feature>
<dbReference type="EMBL" id="KV907516">
    <property type="protein sequence ID" value="OOF90564.1"/>
    <property type="molecule type" value="Genomic_DNA"/>
</dbReference>
<dbReference type="Pfam" id="PF21953">
    <property type="entry name" value="NadN_nucleosid_C"/>
    <property type="match status" value="1"/>
</dbReference>
<dbReference type="Gene3D" id="3.90.780.10">
    <property type="entry name" value="5'-Nucleotidase, C-terminal domain"/>
    <property type="match status" value="1"/>
</dbReference>
<dbReference type="GO" id="GO:0009166">
    <property type="term" value="P:nucleotide catabolic process"/>
    <property type="evidence" value="ECO:0007669"/>
    <property type="project" value="InterPro"/>
</dbReference>
<name>A0A1R3R7U5_ASPC5</name>
<dbReference type="InterPro" id="IPR006179">
    <property type="entry name" value="5_nucleotidase/apyrase"/>
</dbReference>
<dbReference type="InterPro" id="IPR029052">
    <property type="entry name" value="Metallo-depent_PP-like"/>
</dbReference>
<dbReference type="STRING" id="602072.A0A1R3R7U5"/>
<dbReference type="SUPFAM" id="SSF56300">
    <property type="entry name" value="Metallo-dependent phosphatases"/>
    <property type="match status" value="1"/>
</dbReference>
<dbReference type="PIRSF" id="PIRSF017316">
    <property type="entry name" value="Pesterase_C1039"/>
    <property type="match status" value="1"/>
</dbReference>
<dbReference type="InterPro" id="IPR036907">
    <property type="entry name" value="5'-Nucleotdase_C_sf"/>
</dbReference>
<dbReference type="OMA" id="DWNRNTF"/>